<dbReference type="Proteomes" id="UP000005237">
    <property type="component" value="Unassembled WGS sequence"/>
</dbReference>
<sequence>MRLRRVATISLVCVSSIISCRFDHHRSDQAVDFLAIAVFAHPAPPTGEEVKADLIARHCRLTASAAFIQKKADFEAHHGAAPSF</sequence>
<protein>
    <recommendedName>
        <fullName evidence="3">Lipoprotein</fullName>
    </recommendedName>
</protein>
<reference evidence="2" key="1">
    <citation type="submission" date="2010-08" db="EMBL/GenBank/DDBJ databases">
        <authorList>
            <consortium name="Caenorhabditis japonica Sequencing Consortium"/>
            <person name="Wilson R.K."/>
        </authorList>
    </citation>
    <scope>NUCLEOTIDE SEQUENCE [LARGE SCALE GENOMIC DNA]</scope>
    <source>
        <strain evidence="2">DF5081</strain>
    </source>
</reference>
<dbReference type="PROSITE" id="PS51257">
    <property type="entry name" value="PROKAR_LIPOPROTEIN"/>
    <property type="match status" value="1"/>
</dbReference>
<dbReference type="EnsemblMetazoa" id="CJA34582a.1">
    <property type="protein sequence ID" value="CJA34582a.1"/>
    <property type="gene ID" value="WBGene00210429"/>
</dbReference>
<evidence type="ECO:0008006" key="3">
    <source>
        <dbReference type="Google" id="ProtNLM"/>
    </source>
</evidence>
<evidence type="ECO:0000313" key="1">
    <source>
        <dbReference type="EnsemblMetazoa" id="CJA34582a.1"/>
    </source>
</evidence>
<evidence type="ECO:0000313" key="2">
    <source>
        <dbReference type="Proteomes" id="UP000005237"/>
    </source>
</evidence>
<accession>A0A8R1IH74</accession>
<organism evidence="1 2">
    <name type="scientific">Caenorhabditis japonica</name>
    <dbReference type="NCBI Taxonomy" id="281687"/>
    <lineage>
        <taxon>Eukaryota</taxon>
        <taxon>Metazoa</taxon>
        <taxon>Ecdysozoa</taxon>
        <taxon>Nematoda</taxon>
        <taxon>Chromadorea</taxon>
        <taxon>Rhabditida</taxon>
        <taxon>Rhabditina</taxon>
        <taxon>Rhabditomorpha</taxon>
        <taxon>Rhabditoidea</taxon>
        <taxon>Rhabditidae</taxon>
        <taxon>Peloderinae</taxon>
        <taxon>Caenorhabditis</taxon>
    </lineage>
</organism>
<proteinExistence type="predicted"/>
<keyword evidence="2" id="KW-1185">Reference proteome</keyword>
<name>A0A8R1IH74_CAEJA</name>
<reference evidence="1" key="2">
    <citation type="submission" date="2022-06" db="UniProtKB">
        <authorList>
            <consortium name="EnsemblMetazoa"/>
        </authorList>
    </citation>
    <scope>IDENTIFICATION</scope>
    <source>
        <strain evidence="1">DF5081</strain>
    </source>
</reference>
<dbReference type="AlphaFoldDB" id="A0A8R1IH74"/>